<dbReference type="PANTHER" id="PTHR44013">
    <property type="entry name" value="ZINC-TYPE ALCOHOL DEHYDROGENASE-LIKE PROTEIN C16A3.02C"/>
    <property type="match status" value="1"/>
</dbReference>
<dbReference type="CDD" id="cd05289">
    <property type="entry name" value="MDR_like_2"/>
    <property type="match status" value="1"/>
</dbReference>
<dbReference type="Pfam" id="PF08240">
    <property type="entry name" value="ADH_N"/>
    <property type="match status" value="1"/>
</dbReference>
<dbReference type="SUPFAM" id="SSF51735">
    <property type="entry name" value="NAD(P)-binding Rossmann-fold domains"/>
    <property type="match status" value="1"/>
</dbReference>
<dbReference type="InterPro" id="IPR013154">
    <property type="entry name" value="ADH-like_N"/>
</dbReference>
<dbReference type="PANTHER" id="PTHR44013:SF1">
    <property type="entry name" value="ZINC-TYPE ALCOHOL DEHYDROGENASE-LIKE PROTEIN C16A3.02C"/>
    <property type="match status" value="1"/>
</dbReference>
<dbReference type="SMART" id="SM00829">
    <property type="entry name" value="PKS_ER"/>
    <property type="match status" value="1"/>
</dbReference>
<organism evidence="3 4">
    <name type="scientific">Frondihabitans cladoniiphilus</name>
    <dbReference type="NCBI Taxonomy" id="715785"/>
    <lineage>
        <taxon>Bacteria</taxon>
        <taxon>Bacillati</taxon>
        <taxon>Actinomycetota</taxon>
        <taxon>Actinomycetes</taxon>
        <taxon>Micrococcales</taxon>
        <taxon>Microbacteriaceae</taxon>
        <taxon>Frondihabitans</taxon>
    </lineage>
</organism>
<sequence length="362" mass="38910">MTRTYQALEYDHYGDVDVLELVEHDMPVPGDDEIVVEIVAAGLNHIENFIRRGDFQERLPLDFPIHPGSCFAGIVAKRGANVKDLRNGSAVIGHVIGGGSHATYAVVPRSQVVAKPDNIPWEVAGGLYLAGTTAYSIVEGLDVTRDDVVVISAAAGGVGSLECQLAMVRGAKVIGTCSPHNHDYLRSIGVVPVTYGEGIEDRIRKAAGRDVTVFIDNFGGDNPTLSAALGVDPSRFVSSDDRLDTEIRFLKADASDEENPRILTALTKLLSEKKVRILISGFYPFEYIAQAFADMAEMHSRGKVVVGMKPVETGSRSGWYLSGKARVLHEVARPIDDPREIPEADEAVDSSKVAASLGAPTS</sequence>
<dbReference type="InterPro" id="IPR020843">
    <property type="entry name" value="ER"/>
</dbReference>
<feature type="region of interest" description="Disordered" evidence="1">
    <location>
        <begin position="336"/>
        <end position="362"/>
    </location>
</feature>
<evidence type="ECO:0000256" key="1">
    <source>
        <dbReference type="SAM" id="MobiDB-lite"/>
    </source>
</evidence>
<dbReference type="InterPro" id="IPR036291">
    <property type="entry name" value="NAD(P)-bd_dom_sf"/>
</dbReference>
<evidence type="ECO:0000313" key="3">
    <source>
        <dbReference type="EMBL" id="GAA4672939.1"/>
    </source>
</evidence>
<accession>A0ABP8VWP3</accession>
<dbReference type="Gene3D" id="3.40.50.720">
    <property type="entry name" value="NAD(P)-binding Rossmann-like Domain"/>
    <property type="match status" value="1"/>
</dbReference>
<comment type="caution">
    <text evidence="3">The sequence shown here is derived from an EMBL/GenBank/DDBJ whole genome shotgun (WGS) entry which is preliminary data.</text>
</comment>
<proteinExistence type="predicted"/>
<evidence type="ECO:0000313" key="4">
    <source>
        <dbReference type="Proteomes" id="UP001501295"/>
    </source>
</evidence>
<evidence type="ECO:0000259" key="2">
    <source>
        <dbReference type="SMART" id="SM00829"/>
    </source>
</evidence>
<dbReference type="Proteomes" id="UP001501295">
    <property type="component" value="Unassembled WGS sequence"/>
</dbReference>
<feature type="domain" description="Enoyl reductase (ER)" evidence="2">
    <location>
        <begin position="14"/>
        <end position="306"/>
    </location>
</feature>
<dbReference type="EMBL" id="BAABLM010000003">
    <property type="protein sequence ID" value="GAA4672939.1"/>
    <property type="molecule type" value="Genomic_DNA"/>
</dbReference>
<dbReference type="RefSeq" id="WP_345375346.1">
    <property type="nucleotide sequence ID" value="NZ_BAABLM010000003.1"/>
</dbReference>
<gene>
    <name evidence="3" type="ORF">GCM10025780_16410</name>
</gene>
<dbReference type="InterPro" id="IPR011032">
    <property type="entry name" value="GroES-like_sf"/>
</dbReference>
<keyword evidence="4" id="KW-1185">Reference proteome</keyword>
<dbReference type="Pfam" id="PF13602">
    <property type="entry name" value="ADH_zinc_N_2"/>
    <property type="match status" value="1"/>
</dbReference>
<reference evidence="4" key="1">
    <citation type="journal article" date="2019" name="Int. J. Syst. Evol. Microbiol.">
        <title>The Global Catalogue of Microorganisms (GCM) 10K type strain sequencing project: providing services to taxonomists for standard genome sequencing and annotation.</title>
        <authorList>
            <consortium name="The Broad Institute Genomics Platform"/>
            <consortium name="The Broad Institute Genome Sequencing Center for Infectious Disease"/>
            <person name="Wu L."/>
            <person name="Ma J."/>
        </authorList>
    </citation>
    <scope>NUCLEOTIDE SEQUENCE [LARGE SCALE GENOMIC DNA]</scope>
    <source>
        <strain evidence="4">JCM 18956</strain>
    </source>
</reference>
<dbReference type="Gene3D" id="3.90.180.10">
    <property type="entry name" value="Medium-chain alcohol dehydrogenases, catalytic domain"/>
    <property type="match status" value="1"/>
</dbReference>
<dbReference type="SUPFAM" id="SSF50129">
    <property type="entry name" value="GroES-like"/>
    <property type="match status" value="1"/>
</dbReference>
<name>A0ABP8VWP3_9MICO</name>
<protein>
    <submittedName>
        <fullName evidence="3">NADP-dependent oxidoreductase</fullName>
    </submittedName>
</protein>
<dbReference type="InterPro" id="IPR052733">
    <property type="entry name" value="Chloroplast_QOR"/>
</dbReference>